<dbReference type="Gene3D" id="1.20.1290.10">
    <property type="entry name" value="AhpD-like"/>
    <property type="match status" value="1"/>
</dbReference>
<dbReference type="RefSeq" id="WP_375525498.1">
    <property type="nucleotide sequence ID" value="NZ_JBHILM010000012.1"/>
</dbReference>
<keyword evidence="2" id="KW-1185">Reference proteome</keyword>
<protein>
    <submittedName>
        <fullName evidence="1">Carboxymuconolactone decarboxylase family protein</fullName>
    </submittedName>
</protein>
<dbReference type="Proteomes" id="UP001580407">
    <property type="component" value="Unassembled WGS sequence"/>
</dbReference>
<dbReference type="InterPro" id="IPR029032">
    <property type="entry name" value="AhpD-like"/>
</dbReference>
<accession>A0ABV5B889</accession>
<reference evidence="1 2" key="1">
    <citation type="submission" date="2024-09" db="EMBL/GenBank/DDBJ databases">
        <authorList>
            <person name="Ruan L."/>
        </authorList>
    </citation>
    <scope>NUCLEOTIDE SEQUENCE [LARGE SCALE GENOMIC DNA]</scope>
    <source>
        <strain evidence="1 2">D33</strain>
    </source>
</reference>
<gene>
    <name evidence="1" type="ORF">ACE3NQ_12405</name>
</gene>
<evidence type="ECO:0000313" key="2">
    <source>
        <dbReference type="Proteomes" id="UP001580407"/>
    </source>
</evidence>
<dbReference type="SUPFAM" id="SSF69118">
    <property type="entry name" value="AhpD-like"/>
    <property type="match status" value="1"/>
</dbReference>
<evidence type="ECO:0000313" key="1">
    <source>
        <dbReference type="EMBL" id="MFB5681717.1"/>
    </source>
</evidence>
<organism evidence="1 2">
    <name type="scientific">Paenibacillus terreus</name>
    <dbReference type="NCBI Taxonomy" id="1387834"/>
    <lineage>
        <taxon>Bacteria</taxon>
        <taxon>Bacillati</taxon>
        <taxon>Bacillota</taxon>
        <taxon>Bacilli</taxon>
        <taxon>Bacillales</taxon>
        <taxon>Paenibacillaceae</taxon>
        <taxon>Paenibacillus</taxon>
    </lineage>
</organism>
<dbReference type="EMBL" id="JBHILM010000012">
    <property type="protein sequence ID" value="MFB5681717.1"/>
    <property type="molecule type" value="Genomic_DNA"/>
</dbReference>
<sequence>MARISYSNTGETAFQKLLGHNKEIQKQWGKLEETFYQTGSLSPELKEQVRRTLAFGNGCKYCQAKGRPALSHEDSRISLATAFAELFLKDRMSINQDIFDVLAEEFSEAEIAELCSYICFTTGSQMFGALMDLQP</sequence>
<comment type="caution">
    <text evidence="1">The sequence shown here is derived from an EMBL/GenBank/DDBJ whole genome shotgun (WGS) entry which is preliminary data.</text>
</comment>
<name>A0ABV5B889_9BACL</name>
<proteinExistence type="predicted"/>